<dbReference type="EMBL" id="UIGY01000052">
    <property type="protein sequence ID" value="SUZ09525.1"/>
    <property type="molecule type" value="Genomic_DNA"/>
</dbReference>
<feature type="region of interest" description="Disordered" evidence="2">
    <location>
        <begin position="145"/>
        <end position="168"/>
    </location>
</feature>
<evidence type="ECO:0000256" key="2">
    <source>
        <dbReference type="SAM" id="MobiDB-lite"/>
    </source>
</evidence>
<name>A0A381L6I0_BLUGR</name>
<keyword evidence="1" id="KW-0175">Coiled coil</keyword>
<gene>
    <name evidence="3" type="ORF">BGT96224V2_LOCUS2697</name>
</gene>
<dbReference type="AlphaFoldDB" id="A0A381L6I0"/>
<sequence length="807" mass="91166">MNNLNTMRAMDEMPTYMTEGEKNPFLGKGLKRSPLPSSMTKSSEHRELEGNKNRAEGSGEFDPLSTGIAHREVGIDIFEIQTEEQTKIQDQQNSLEARSPDLIGEDPEVYDRPSALLSYSKSTDQNLRQKAPSLESAKKRYRLTLTDRESPTPVDSSTERATVSGVERRNSENKIREVEFAEEFPTQISFLKFKAPEDASSEKTMCPPVSGESALPALSTFPNQNNPQEDWLNMNDPMVLKMQRKHHNAAKSYTQLDDSIIAKKKKRDLLRRELEQLHADIDLAQAENKRIKNQELPVIGESSTHQQEIFAMLLRATTTEKEERSISTESIFSNINSFLPFNSRRPLVPRVYAQETIPIKRGPSHSPLPLENPLTYLQAFTPLTWSSTIAVIDADESALSDAMIANVDEKFIRHIITASHPQGIFSARLAIIVGSKSQTVSRISLLHLPLPAEYELGSFLICAGLEKETDVQGSITRELGVVCYAMGRWLEVSIRRARFWWLVLIRYSTAEARKKWTSGPSRAQARRRAEGSDEAWDVDEATDAIGSARWTRKTLLPHLGRTSLCIGRYGSMADPDRRDNSADIEILLEWKLTFDWTGEVQSNLSACARIPESWRDLDIHQAFVQIPDLFRRLLQEKGALAAVAGVLTLTFDNPLGRSQRRFVVRSRKTRVVGFPVACLVAPMVTKSEKPLRERRDSKSGLGSRTPDLMHCMSSCVLEDSDVLCQCRSAALTAQFPPITQWRADFGRSLCQATVNNLTLPLRSFRDEASLLRLRCFSSRCFPSRFLLSRCFPSRCFSSWRFPSRVFS</sequence>
<feature type="region of interest" description="Disordered" evidence="2">
    <location>
        <begin position="1"/>
        <end position="68"/>
    </location>
</feature>
<feature type="coiled-coil region" evidence="1">
    <location>
        <begin position="260"/>
        <end position="294"/>
    </location>
</feature>
<protein>
    <submittedName>
        <fullName evidence="3">Bgt-1524</fullName>
    </submittedName>
</protein>
<accession>A0A381L6I0</accession>
<reference evidence="3" key="1">
    <citation type="submission" date="2018-07" db="EMBL/GenBank/DDBJ databases">
        <authorList>
            <person name="Quirk P.G."/>
            <person name="Krulwich T.A."/>
        </authorList>
    </citation>
    <scope>NUCLEOTIDE SEQUENCE</scope>
    <source>
        <strain evidence="3">96224</strain>
    </source>
</reference>
<evidence type="ECO:0000256" key="1">
    <source>
        <dbReference type="SAM" id="Coils"/>
    </source>
</evidence>
<feature type="compositionally biased region" description="Basic and acidic residues" evidence="2">
    <location>
        <begin position="42"/>
        <end position="57"/>
    </location>
</feature>
<feature type="region of interest" description="Disordered" evidence="2">
    <location>
        <begin position="85"/>
        <end position="106"/>
    </location>
</feature>
<proteinExistence type="predicted"/>
<evidence type="ECO:0000313" key="3">
    <source>
        <dbReference type="EMBL" id="SUZ09525.1"/>
    </source>
</evidence>
<organism evidence="3">
    <name type="scientific">Blumeria graminis f. sp. tritici 96224</name>
    <dbReference type="NCBI Taxonomy" id="1268274"/>
    <lineage>
        <taxon>Eukaryota</taxon>
        <taxon>Fungi</taxon>
        <taxon>Dikarya</taxon>
        <taxon>Ascomycota</taxon>
        <taxon>Pezizomycotina</taxon>
        <taxon>Leotiomycetes</taxon>
        <taxon>Erysiphales</taxon>
        <taxon>Erysiphaceae</taxon>
        <taxon>Blumeria</taxon>
    </lineage>
</organism>